<keyword evidence="3" id="KW-1185">Reference proteome</keyword>
<gene>
    <name evidence="2" type="ORF">AKAME5_000173700</name>
</gene>
<evidence type="ECO:0000256" key="1">
    <source>
        <dbReference type="SAM" id="MobiDB-lite"/>
    </source>
</evidence>
<proteinExistence type="predicted"/>
<protein>
    <submittedName>
        <fullName evidence="2">Exocyst complex component 3-like protein 4</fullName>
    </submittedName>
</protein>
<dbReference type="GO" id="GO:0000145">
    <property type="term" value="C:exocyst"/>
    <property type="evidence" value="ECO:0007669"/>
    <property type="project" value="InterPro"/>
</dbReference>
<dbReference type="GO" id="GO:0006887">
    <property type="term" value="P:exocytosis"/>
    <property type="evidence" value="ECO:0007669"/>
    <property type="project" value="InterPro"/>
</dbReference>
<feature type="compositionally biased region" description="Polar residues" evidence="1">
    <location>
        <begin position="15"/>
        <end position="27"/>
    </location>
</feature>
<dbReference type="Proteomes" id="UP001279410">
    <property type="component" value="Unassembled WGS sequence"/>
</dbReference>
<dbReference type="AlphaFoldDB" id="A0AAD3M5I6"/>
<evidence type="ECO:0000313" key="2">
    <source>
        <dbReference type="EMBL" id="GLD47615.1"/>
    </source>
</evidence>
<feature type="compositionally biased region" description="Low complexity" evidence="1">
    <location>
        <begin position="49"/>
        <end position="83"/>
    </location>
</feature>
<comment type="caution">
    <text evidence="2">The sequence shown here is derived from an EMBL/GenBank/DDBJ whole genome shotgun (WGS) entry which is preliminary data.</text>
</comment>
<organism evidence="2 3">
    <name type="scientific">Lates japonicus</name>
    <name type="common">Japanese lates</name>
    <dbReference type="NCBI Taxonomy" id="270547"/>
    <lineage>
        <taxon>Eukaryota</taxon>
        <taxon>Metazoa</taxon>
        <taxon>Chordata</taxon>
        <taxon>Craniata</taxon>
        <taxon>Vertebrata</taxon>
        <taxon>Euteleostomi</taxon>
        <taxon>Actinopterygii</taxon>
        <taxon>Neopterygii</taxon>
        <taxon>Teleostei</taxon>
        <taxon>Neoteleostei</taxon>
        <taxon>Acanthomorphata</taxon>
        <taxon>Carangaria</taxon>
        <taxon>Carangaria incertae sedis</taxon>
        <taxon>Centropomidae</taxon>
        <taxon>Lates</taxon>
    </lineage>
</organism>
<name>A0AAD3M5I6_LATJO</name>
<sequence>MMAKSTVNPDEDTVSLKSNGKTPTNDSPVKEKLGMMQSLRKSIRHAAEKSPLSPGGKGSKGTPKATESGSQLPPSPSQSIGSPVTPGKDGDTDVSHPLKRSKTDPSMPTTDSFVRGSIRRSLPFIKRKKDPLKTVCEGLVEEMKEEKEEEEVVVLAEIEEMYTLPEIPHTPLSVMQISKLIETEVLEDAHLNLLALRREFQQEQDQSGRDSPMELAKKEKDLSLLYGDLRKKINTIVRDSSSLPSRNKGLLVLVARVIQEEDKRAEEPGGLPGSWMEAWREAVEEGVQAKVESVYLEQREQREQSASWLAMHLGKLGKTIIEDLESVKTELRWSYPPSFKVFSTYVRSYHSVVAQHLKKVEQQVTERRDLYVLLNWIINIYKSERIMGSLSLQPDMNDESTDLQLEENFLKQLKEKYCCRVKVDMRSSLDKIIELENEEFWKDKKRPEKDEEFLNSEFHMDIWTQVKSNCQNSRLIDAELELKVLSSCLEELKDFPKKFEAEFNRLCGALKPQSPWAEYQITYINSFSALQEHMDGYLGTCPDEVEGFKIEVKWLIVRLLQGLEDQFKEDVKPYLRRMMTRKWLTNDEDFNELYSQTKLLSQHCALMRPPHVQEFASRLHYHVVKEYIGQLMKNNYSCKNRKHDKAADKIRQQWDELVDVFEDMKSTS</sequence>
<evidence type="ECO:0000313" key="3">
    <source>
        <dbReference type="Proteomes" id="UP001279410"/>
    </source>
</evidence>
<accession>A0AAD3M5I6</accession>
<dbReference type="PANTHER" id="PTHR21292:SF7">
    <property type="entry name" value="EXOCYST COMPLEX COMPONENT 3-LIKE 2"/>
    <property type="match status" value="1"/>
</dbReference>
<dbReference type="InterPro" id="IPR010326">
    <property type="entry name" value="EXOC3/Sec6"/>
</dbReference>
<feature type="region of interest" description="Disordered" evidence="1">
    <location>
        <begin position="1"/>
        <end position="115"/>
    </location>
</feature>
<dbReference type="Pfam" id="PF06046">
    <property type="entry name" value="Sec6"/>
    <property type="match status" value="1"/>
</dbReference>
<dbReference type="GO" id="GO:0000149">
    <property type="term" value="F:SNARE binding"/>
    <property type="evidence" value="ECO:0007669"/>
    <property type="project" value="TreeGrafter"/>
</dbReference>
<dbReference type="GO" id="GO:0051601">
    <property type="term" value="P:exocyst localization"/>
    <property type="evidence" value="ECO:0007669"/>
    <property type="project" value="TreeGrafter"/>
</dbReference>
<dbReference type="PANTHER" id="PTHR21292">
    <property type="entry name" value="EXOCYST COMPLEX COMPONENT SEC6-RELATED"/>
    <property type="match status" value="1"/>
</dbReference>
<dbReference type="EMBL" id="BRZM01000004">
    <property type="protein sequence ID" value="GLD47615.1"/>
    <property type="molecule type" value="Genomic_DNA"/>
</dbReference>
<reference evidence="2" key="1">
    <citation type="submission" date="2022-08" db="EMBL/GenBank/DDBJ databases">
        <title>Genome sequencing of akame (Lates japonicus).</title>
        <authorList>
            <person name="Hashiguchi Y."/>
            <person name="Takahashi H."/>
        </authorList>
    </citation>
    <scope>NUCLEOTIDE SEQUENCE</scope>
    <source>
        <strain evidence="2">Kochi</strain>
    </source>
</reference>